<dbReference type="Pfam" id="PF00359">
    <property type="entry name" value="PTS_EIIA_2"/>
    <property type="match status" value="1"/>
</dbReference>
<dbReference type="PROSITE" id="PS51094">
    <property type="entry name" value="PTS_EIIA_TYPE_2"/>
    <property type="match status" value="1"/>
</dbReference>
<sequence length="665" mass="77036">MKSKECDLLLYLLNYKGQFVTSKELSKVLSISERTVRTYIKNLQIITDENGAEIVAKQGYGYQLNTKRPMQFEMFIKKERFDTCDHKLEKDFVDTSDERQNYILNKLLLREEQVFLETLADKLYISRSTLTKEMNYIKKILEPYDLCLLNKSNKGVRIVGDESNKRSFIMDYFFKEIQFNSIQEYAYQTSYFDDMPIAKLIMIILEECRNLKIKLSDVMVQNVLIHLMLSIKRIDKDLEWKQFKVDFSDSDNVEVIVAERIIRRIEEEMNICFPPEEIAYLTLHLGAKNNRTFEVNGISMSEMEKELESVLQMMDEETGFSLSSDRALKKNLIEHLRPMLMRVEQSVNLKNPLLSDILRDYKDIFEITKAYLCKMPSLSKIEIDDDEWAYLTLHFMAAMERMKQRSGLQALVICSTGHGSAQLLKSRIQKEFGDKLNIVAEIGYFELNEEILEGIDLIISSVNISSVITGVPSIHVSVFLGEKDITKIRTFVDGNLSGKKPTKEEYPVKLSQLEKEEIFHNYIQKNKFLVFQGEAMRTEVVKALVSCLEKEEKESFSSSMMDQIDLREKMSQIVFSDSVAVPHPAIPVGEKGGVALAVIPNGIKWDDDYQNIKFVFLISPSRIGNQKIKYIGQTIVRFIDHPELQDALIETQTFETFQDIFLSLM</sequence>
<protein>
    <submittedName>
        <fullName evidence="9">Lichenan operon transcriptional antiterminator</fullName>
    </submittedName>
</protein>
<keyword evidence="10" id="KW-1185">Reference proteome</keyword>
<dbReference type="InterPro" id="IPR007737">
    <property type="entry name" value="Mga_HTH"/>
</dbReference>
<evidence type="ECO:0000256" key="1">
    <source>
        <dbReference type="ARBA" id="ARBA00022679"/>
    </source>
</evidence>
<gene>
    <name evidence="9" type="ORF">J2S15_001264</name>
</gene>
<dbReference type="SUPFAM" id="SSF63520">
    <property type="entry name" value="PTS-regulatory domain, PRD"/>
    <property type="match status" value="2"/>
</dbReference>
<evidence type="ECO:0000256" key="2">
    <source>
        <dbReference type="ARBA" id="ARBA00022737"/>
    </source>
</evidence>
<keyword evidence="1" id="KW-0808">Transferase</keyword>
<dbReference type="InterPro" id="IPR036388">
    <property type="entry name" value="WH-like_DNA-bd_sf"/>
</dbReference>
<dbReference type="Pfam" id="PF08279">
    <property type="entry name" value="HTH_11"/>
    <property type="match status" value="1"/>
</dbReference>
<dbReference type="InterPro" id="IPR002178">
    <property type="entry name" value="PTS_EIIA_type-2_dom"/>
</dbReference>
<dbReference type="InterPro" id="IPR011608">
    <property type="entry name" value="PRD"/>
</dbReference>
<dbReference type="Proteomes" id="UP001230220">
    <property type="component" value="Unassembled WGS sequence"/>
</dbReference>
<dbReference type="InterPro" id="IPR013011">
    <property type="entry name" value="PTS_EIIB_2"/>
</dbReference>
<evidence type="ECO:0000256" key="4">
    <source>
        <dbReference type="ARBA" id="ARBA00023159"/>
    </source>
</evidence>
<dbReference type="SUPFAM" id="SSF52794">
    <property type="entry name" value="PTS system IIB component-like"/>
    <property type="match status" value="1"/>
</dbReference>
<evidence type="ECO:0000256" key="5">
    <source>
        <dbReference type="ARBA" id="ARBA00023163"/>
    </source>
</evidence>
<keyword evidence="2" id="KW-0677">Repeat</keyword>
<evidence type="ECO:0000259" key="8">
    <source>
        <dbReference type="PROSITE" id="PS51372"/>
    </source>
</evidence>
<evidence type="ECO:0000313" key="9">
    <source>
        <dbReference type="EMBL" id="MDQ0360519.1"/>
    </source>
</evidence>
<feature type="domain" description="PTS EIIB type-2" evidence="7">
    <location>
        <begin position="408"/>
        <end position="500"/>
    </location>
</feature>
<dbReference type="PANTHER" id="PTHR30185">
    <property type="entry name" value="CRYPTIC BETA-GLUCOSIDE BGL OPERON ANTITERMINATOR"/>
    <property type="match status" value="1"/>
</dbReference>
<dbReference type="SUPFAM" id="SSF55804">
    <property type="entry name" value="Phoshotransferase/anion transport protein"/>
    <property type="match status" value="1"/>
</dbReference>
<dbReference type="InterPro" id="IPR036095">
    <property type="entry name" value="PTS_EIIB-like_sf"/>
</dbReference>
<comment type="caution">
    <text evidence="9">The sequence shown here is derived from an EMBL/GenBank/DDBJ whole genome shotgun (WGS) entry which is preliminary data.</text>
</comment>
<dbReference type="InterPro" id="IPR036634">
    <property type="entry name" value="PRD_sf"/>
</dbReference>
<evidence type="ECO:0000313" key="10">
    <source>
        <dbReference type="Proteomes" id="UP001230220"/>
    </source>
</evidence>
<evidence type="ECO:0000259" key="6">
    <source>
        <dbReference type="PROSITE" id="PS51094"/>
    </source>
</evidence>
<keyword evidence="5" id="KW-0804">Transcription</keyword>
<dbReference type="PROSITE" id="PS51372">
    <property type="entry name" value="PRD_2"/>
    <property type="match status" value="2"/>
</dbReference>
<dbReference type="Pfam" id="PF02302">
    <property type="entry name" value="PTS_IIB"/>
    <property type="match status" value="1"/>
</dbReference>
<dbReference type="Gene3D" id="3.40.930.10">
    <property type="entry name" value="Mannitol-specific EII, Chain A"/>
    <property type="match status" value="1"/>
</dbReference>
<dbReference type="InterPro" id="IPR016152">
    <property type="entry name" value="PTrfase/Anion_transptr"/>
</dbReference>
<dbReference type="Pfam" id="PF00874">
    <property type="entry name" value="PRD"/>
    <property type="match status" value="2"/>
</dbReference>
<proteinExistence type="predicted"/>
<evidence type="ECO:0000259" key="7">
    <source>
        <dbReference type="PROSITE" id="PS51099"/>
    </source>
</evidence>
<dbReference type="Gene3D" id="3.40.50.2300">
    <property type="match status" value="1"/>
</dbReference>
<keyword evidence="3" id="KW-0805">Transcription regulation</keyword>
<dbReference type="PANTHER" id="PTHR30185:SF18">
    <property type="entry name" value="TRANSCRIPTIONAL REGULATOR MTLR"/>
    <property type="match status" value="1"/>
</dbReference>
<dbReference type="InterPro" id="IPR013196">
    <property type="entry name" value="HTH_11"/>
</dbReference>
<name>A0ABU0E0W3_9FIRM</name>
<dbReference type="CDD" id="cd05568">
    <property type="entry name" value="PTS_IIB_bgl_like"/>
    <property type="match status" value="1"/>
</dbReference>
<feature type="domain" description="PRD" evidence="8">
    <location>
        <begin position="189"/>
        <end position="295"/>
    </location>
</feature>
<dbReference type="Pfam" id="PF05043">
    <property type="entry name" value="Mga"/>
    <property type="match status" value="1"/>
</dbReference>
<feature type="domain" description="PRD" evidence="8">
    <location>
        <begin position="298"/>
        <end position="405"/>
    </location>
</feature>
<organism evidence="9 10">
    <name type="scientific">Breznakia pachnodae</name>
    <dbReference type="NCBI Taxonomy" id="265178"/>
    <lineage>
        <taxon>Bacteria</taxon>
        <taxon>Bacillati</taxon>
        <taxon>Bacillota</taxon>
        <taxon>Erysipelotrichia</taxon>
        <taxon>Erysipelotrichales</taxon>
        <taxon>Erysipelotrichaceae</taxon>
        <taxon>Breznakia</taxon>
    </lineage>
</organism>
<keyword evidence="4" id="KW-0010">Activator</keyword>
<accession>A0ABU0E0W3</accession>
<dbReference type="EMBL" id="JAUSUR010000002">
    <property type="protein sequence ID" value="MDQ0360519.1"/>
    <property type="molecule type" value="Genomic_DNA"/>
</dbReference>
<dbReference type="PROSITE" id="PS51099">
    <property type="entry name" value="PTS_EIIB_TYPE_2"/>
    <property type="match status" value="1"/>
</dbReference>
<dbReference type="Gene3D" id="1.10.1790.10">
    <property type="entry name" value="PRD domain"/>
    <property type="match status" value="2"/>
</dbReference>
<reference evidence="9 10" key="1">
    <citation type="submission" date="2023-07" db="EMBL/GenBank/DDBJ databases">
        <title>Genomic Encyclopedia of Type Strains, Phase IV (KMG-IV): sequencing the most valuable type-strain genomes for metagenomic binning, comparative biology and taxonomic classification.</title>
        <authorList>
            <person name="Goeker M."/>
        </authorList>
    </citation>
    <scope>NUCLEOTIDE SEQUENCE [LARGE SCALE GENOMIC DNA]</scope>
    <source>
        <strain evidence="9 10">DSM 16784</strain>
    </source>
</reference>
<dbReference type="RefSeq" id="WP_307406485.1">
    <property type="nucleotide sequence ID" value="NZ_JAUSUR010000002.1"/>
</dbReference>
<dbReference type="InterPro" id="IPR003501">
    <property type="entry name" value="PTS_EIIB_2/3"/>
</dbReference>
<dbReference type="InterPro" id="IPR050661">
    <property type="entry name" value="BglG_antiterminators"/>
</dbReference>
<feature type="domain" description="PTS EIIA type-2" evidence="6">
    <location>
        <begin position="521"/>
        <end position="665"/>
    </location>
</feature>
<evidence type="ECO:0000256" key="3">
    <source>
        <dbReference type="ARBA" id="ARBA00023015"/>
    </source>
</evidence>
<dbReference type="Gene3D" id="1.10.10.10">
    <property type="entry name" value="Winged helix-like DNA-binding domain superfamily/Winged helix DNA-binding domain"/>
    <property type="match status" value="2"/>
</dbReference>